<organism evidence="1 2">
    <name type="scientific">Trichogramma brassicae</name>
    <dbReference type="NCBI Taxonomy" id="86971"/>
    <lineage>
        <taxon>Eukaryota</taxon>
        <taxon>Metazoa</taxon>
        <taxon>Ecdysozoa</taxon>
        <taxon>Arthropoda</taxon>
        <taxon>Hexapoda</taxon>
        <taxon>Insecta</taxon>
        <taxon>Pterygota</taxon>
        <taxon>Neoptera</taxon>
        <taxon>Endopterygota</taxon>
        <taxon>Hymenoptera</taxon>
        <taxon>Apocrita</taxon>
        <taxon>Proctotrupomorpha</taxon>
        <taxon>Chalcidoidea</taxon>
        <taxon>Trichogrammatidae</taxon>
        <taxon>Trichogramma</taxon>
    </lineage>
</organism>
<protein>
    <submittedName>
        <fullName evidence="1">Uncharacterized protein</fullName>
    </submittedName>
</protein>
<dbReference type="AlphaFoldDB" id="A0A6H5J3S0"/>
<dbReference type="Proteomes" id="UP000479190">
    <property type="component" value="Unassembled WGS sequence"/>
</dbReference>
<dbReference type="EMBL" id="CADCXV010001383">
    <property type="protein sequence ID" value="CAB0044042.1"/>
    <property type="molecule type" value="Genomic_DNA"/>
</dbReference>
<sequence>MAMNRICITRDERAVRDRHPRCHLASRFSSTRSSSYSRNTFKVKSSFSKKVLLLFKKTSFVLEQI</sequence>
<evidence type="ECO:0000313" key="1">
    <source>
        <dbReference type="EMBL" id="CAB0044042.1"/>
    </source>
</evidence>
<gene>
    <name evidence="1" type="ORF">TBRA_LOCUS15630</name>
</gene>
<keyword evidence="2" id="KW-1185">Reference proteome</keyword>
<name>A0A6H5J3S0_9HYME</name>
<reference evidence="1 2" key="1">
    <citation type="submission" date="2020-02" db="EMBL/GenBank/DDBJ databases">
        <authorList>
            <person name="Ferguson B K."/>
        </authorList>
    </citation>
    <scope>NUCLEOTIDE SEQUENCE [LARGE SCALE GENOMIC DNA]</scope>
</reference>
<accession>A0A6H5J3S0</accession>
<evidence type="ECO:0000313" key="2">
    <source>
        <dbReference type="Proteomes" id="UP000479190"/>
    </source>
</evidence>
<proteinExistence type="predicted"/>